<name>A0ABR9RB33_9FIRM</name>
<gene>
    <name evidence="5" type="ORF">INF37_07840</name>
</gene>
<dbReference type="PROSITE" id="PS50126">
    <property type="entry name" value="S1"/>
    <property type="match status" value="2"/>
</dbReference>
<comment type="similarity">
    <text evidence="1">Belongs to the bacterial ribosomal protein bS1 family.</text>
</comment>
<reference evidence="5 6" key="1">
    <citation type="submission" date="2020-10" db="EMBL/GenBank/DDBJ databases">
        <title>ChiBAC.</title>
        <authorList>
            <person name="Zenner C."/>
            <person name="Hitch T.C.A."/>
            <person name="Clavel T."/>
        </authorList>
    </citation>
    <scope>NUCLEOTIDE SEQUENCE [LARGE SCALE GENOMIC DNA]</scope>
    <source>
        <strain evidence="5 6">DSM 107456</strain>
    </source>
</reference>
<keyword evidence="3" id="KW-0687">Ribonucleoprotein</keyword>
<keyword evidence="6" id="KW-1185">Reference proteome</keyword>
<dbReference type="Gene3D" id="2.40.50.140">
    <property type="entry name" value="Nucleic acid-binding proteins"/>
    <property type="match status" value="2"/>
</dbReference>
<dbReference type="InterPro" id="IPR003029">
    <property type="entry name" value="S1_domain"/>
</dbReference>
<keyword evidence="2 5" id="KW-0689">Ribosomal protein</keyword>
<dbReference type="RefSeq" id="WP_193537552.1">
    <property type="nucleotide sequence ID" value="NZ_JADCKF010000006.1"/>
</dbReference>
<dbReference type="InterPro" id="IPR050437">
    <property type="entry name" value="Ribos_protein_bS1-like"/>
</dbReference>
<dbReference type="PANTHER" id="PTHR10724:SF7">
    <property type="entry name" value="SMALL RIBOSOMAL SUBUNIT PROTEIN BS1C"/>
    <property type="match status" value="1"/>
</dbReference>
<dbReference type="Proteomes" id="UP000806211">
    <property type="component" value="Unassembled WGS sequence"/>
</dbReference>
<organism evidence="5 6">
    <name type="scientific">Pseudoflavonifractor gallinarum</name>
    <dbReference type="NCBI Taxonomy" id="2779352"/>
    <lineage>
        <taxon>Bacteria</taxon>
        <taxon>Bacillati</taxon>
        <taxon>Bacillota</taxon>
        <taxon>Clostridia</taxon>
        <taxon>Eubacteriales</taxon>
        <taxon>Oscillospiraceae</taxon>
        <taxon>Pseudoflavonifractor</taxon>
    </lineage>
</organism>
<dbReference type="InterPro" id="IPR012340">
    <property type="entry name" value="NA-bd_OB-fold"/>
</dbReference>
<sequence length="309" mass="33766">MTRFFLPEGHRLHTPENRAACSSPEGLRRAMETKTVLEGTALLCDAEHNLTVSLGNGCLATIPRTEAALGIAEGTTRDIAILSRVGRPVSFLVDSIPEAGGRPILSRRRAQRMALDLLLTQARPGMVLPAVVTHLEPFGAFVDLGCGVTSMIGIENISVSRISHPGQRFTIGQSIYAVVLDIDPQRERIYLTHKELLGTWAENVRPFHPGMTVPGIVRGIKEYGAFIELTPNLSGLAEARTGLTEGERVSVFLKSIAPDRMKIKLLIIDHLPPEPPAPLPYFITEGRMAYWRYAPAGCTRVAAETVFLD</sequence>
<evidence type="ECO:0000256" key="1">
    <source>
        <dbReference type="ARBA" id="ARBA00006767"/>
    </source>
</evidence>
<dbReference type="SMART" id="SM00316">
    <property type="entry name" value="S1"/>
    <property type="match status" value="3"/>
</dbReference>
<feature type="domain" description="S1 motif" evidence="4">
    <location>
        <begin position="125"/>
        <end position="194"/>
    </location>
</feature>
<evidence type="ECO:0000256" key="3">
    <source>
        <dbReference type="ARBA" id="ARBA00023274"/>
    </source>
</evidence>
<dbReference type="GO" id="GO:0005840">
    <property type="term" value="C:ribosome"/>
    <property type="evidence" value="ECO:0007669"/>
    <property type="project" value="UniProtKB-KW"/>
</dbReference>
<dbReference type="EMBL" id="JADCKF010000006">
    <property type="protein sequence ID" value="MBE5055907.1"/>
    <property type="molecule type" value="Genomic_DNA"/>
</dbReference>
<evidence type="ECO:0000259" key="4">
    <source>
        <dbReference type="PROSITE" id="PS50126"/>
    </source>
</evidence>
<protein>
    <submittedName>
        <fullName evidence="5">30S ribosomal protein S1</fullName>
    </submittedName>
</protein>
<accession>A0ABR9RB33</accession>
<comment type="caution">
    <text evidence="5">The sequence shown here is derived from an EMBL/GenBank/DDBJ whole genome shotgun (WGS) entry which is preliminary data.</text>
</comment>
<evidence type="ECO:0000256" key="2">
    <source>
        <dbReference type="ARBA" id="ARBA00022980"/>
    </source>
</evidence>
<dbReference type="PANTHER" id="PTHR10724">
    <property type="entry name" value="30S RIBOSOMAL PROTEIN S1"/>
    <property type="match status" value="1"/>
</dbReference>
<evidence type="ECO:0000313" key="5">
    <source>
        <dbReference type="EMBL" id="MBE5055907.1"/>
    </source>
</evidence>
<evidence type="ECO:0000313" key="6">
    <source>
        <dbReference type="Proteomes" id="UP000806211"/>
    </source>
</evidence>
<dbReference type="Pfam" id="PF00575">
    <property type="entry name" value="S1"/>
    <property type="match status" value="1"/>
</dbReference>
<feature type="domain" description="S1 motif" evidence="4">
    <location>
        <begin position="210"/>
        <end position="236"/>
    </location>
</feature>
<proteinExistence type="inferred from homology"/>
<dbReference type="SUPFAM" id="SSF50249">
    <property type="entry name" value="Nucleic acid-binding proteins"/>
    <property type="match status" value="2"/>
</dbReference>